<evidence type="ECO:0000313" key="3">
    <source>
        <dbReference type="EMBL" id="MFC7443163.1"/>
    </source>
</evidence>
<dbReference type="InterPro" id="IPR015059">
    <property type="entry name" value="Ca_cell_adhesion_N_dom"/>
</dbReference>
<keyword evidence="4" id="KW-1185">Reference proteome</keyword>
<comment type="caution">
    <text evidence="3">The sequence shown here is derived from an EMBL/GenBank/DDBJ whole genome shotgun (WGS) entry which is preliminary data.</text>
</comment>
<accession>A0ABW2RQ89</accession>
<protein>
    <submittedName>
        <fullName evidence="3">Beta/gamma crystallin domain-containing protein</fullName>
    </submittedName>
</protein>
<gene>
    <name evidence="3" type="ORF">ACFQNG_19030</name>
</gene>
<dbReference type="InterPro" id="IPR011024">
    <property type="entry name" value="G_crystallin-like"/>
</dbReference>
<dbReference type="EMBL" id="JBHTBW010000081">
    <property type="protein sequence ID" value="MFC7443163.1"/>
    <property type="molecule type" value="Genomic_DNA"/>
</dbReference>
<dbReference type="Pfam" id="PF08964">
    <property type="entry name" value="Crystall_3"/>
    <property type="match status" value="1"/>
</dbReference>
<dbReference type="Proteomes" id="UP001596500">
    <property type="component" value="Unassembled WGS sequence"/>
</dbReference>
<dbReference type="SUPFAM" id="SSF49695">
    <property type="entry name" value="gamma-Crystallin-like"/>
    <property type="match status" value="1"/>
</dbReference>
<reference evidence="4" key="1">
    <citation type="journal article" date="2019" name="Int. J. Syst. Evol. Microbiol.">
        <title>The Global Catalogue of Microorganisms (GCM) 10K type strain sequencing project: providing services to taxonomists for standard genome sequencing and annotation.</title>
        <authorList>
            <consortium name="The Broad Institute Genomics Platform"/>
            <consortium name="The Broad Institute Genome Sequencing Center for Infectious Disease"/>
            <person name="Wu L."/>
            <person name="Ma J."/>
        </authorList>
    </citation>
    <scope>NUCLEOTIDE SEQUENCE [LARGE SCALE GENOMIC DNA]</scope>
    <source>
        <strain evidence="4">CGMCC 1.12942</strain>
    </source>
</reference>
<proteinExistence type="predicted"/>
<sequence length="185" mass="20961">MKKMKVFLCSVLLLFALVFASVSAEASTNMMPVQLDGKVLSAEEFQRLDRHDIVVMAYVGERLYAFTTETEFAQFRNRVESETKRDVSIEVPHVGFYTHAKYKGESMGTIAHDPDLRRTFGGKFHDRISSLKVQCGVSLRIYEHINYKGASLYFNSCSNNSNLSYVPKAGGGTWNDVISSYKVYR</sequence>
<evidence type="ECO:0000256" key="1">
    <source>
        <dbReference type="SAM" id="SignalP"/>
    </source>
</evidence>
<dbReference type="Gene3D" id="2.60.20.10">
    <property type="entry name" value="Crystallins"/>
    <property type="match status" value="1"/>
</dbReference>
<dbReference type="RefSeq" id="WP_379867490.1">
    <property type="nucleotide sequence ID" value="NZ_JBHTBW010000081.1"/>
</dbReference>
<evidence type="ECO:0000313" key="4">
    <source>
        <dbReference type="Proteomes" id="UP001596500"/>
    </source>
</evidence>
<evidence type="ECO:0000259" key="2">
    <source>
        <dbReference type="Pfam" id="PF08964"/>
    </source>
</evidence>
<feature type="signal peptide" evidence="1">
    <location>
        <begin position="1"/>
        <end position="26"/>
    </location>
</feature>
<feature type="domain" description="Calcium-dependent cell adhesion molecule N-terminal" evidence="2">
    <location>
        <begin position="93"/>
        <end position="165"/>
    </location>
</feature>
<organism evidence="3 4">
    <name type="scientific">Laceyella putida</name>
    <dbReference type="NCBI Taxonomy" id="110101"/>
    <lineage>
        <taxon>Bacteria</taxon>
        <taxon>Bacillati</taxon>
        <taxon>Bacillota</taxon>
        <taxon>Bacilli</taxon>
        <taxon>Bacillales</taxon>
        <taxon>Thermoactinomycetaceae</taxon>
        <taxon>Laceyella</taxon>
    </lineage>
</organism>
<feature type="chain" id="PRO_5045221464" evidence="1">
    <location>
        <begin position="27"/>
        <end position="185"/>
    </location>
</feature>
<keyword evidence="1" id="KW-0732">Signal</keyword>
<name>A0ABW2RQ89_9BACL</name>